<feature type="signal peptide" evidence="1">
    <location>
        <begin position="1"/>
        <end position="25"/>
    </location>
</feature>
<organism evidence="2 3">
    <name type="scientific">Chryseolinea lacunae</name>
    <dbReference type="NCBI Taxonomy" id="2801331"/>
    <lineage>
        <taxon>Bacteria</taxon>
        <taxon>Pseudomonadati</taxon>
        <taxon>Bacteroidota</taxon>
        <taxon>Cytophagia</taxon>
        <taxon>Cytophagales</taxon>
        <taxon>Fulvivirgaceae</taxon>
        <taxon>Chryseolinea</taxon>
    </lineage>
</organism>
<evidence type="ECO:0000313" key="3">
    <source>
        <dbReference type="Proteomes" id="UP000613030"/>
    </source>
</evidence>
<name>A0ABS1L0G2_9BACT</name>
<keyword evidence="3" id="KW-1185">Reference proteome</keyword>
<evidence type="ECO:0000313" key="2">
    <source>
        <dbReference type="EMBL" id="MBL0745180.1"/>
    </source>
</evidence>
<sequence>MKQNFRYRKSVAVFALMVVMGLAQAHEFWMQPIKFFLKPGEHLVVSFKVGENFMGEPWDMTTHKIERLDLLHGSESRSVRDSVMPGKKNNLSVLLKQEGTHLLVMQSDNAFIGMEGDKFNEYLKEDGLDEVFEQRKKTNTLTKPSREYFTRFSKLLVQVGKTTDDTFGQVAGFPVEVVPESNPYAAKIGDVIRYKILHDGKPVFGAKVRVWNRWDNRTTIQNIYTEKNGTIEAIVSNPGMWMVSVVRMVPATKEGAEWQSYWASLTFGIRQ</sequence>
<dbReference type="InterPro" id="IPR019613">
    <property type="entry name" value="DUF4198"/>
</dbReference>
<dbReference type="Pfam" id="PF10670">
    <property type="entry name" value="DUF4198"/>
    <property type="match status" value="1"/>
</dbReference>
<keyword evidence="1" id="KW-0732">Signal</keyword>
<dbReference type="Proteomes" id="UP000613030">
    <property type="component" value="Unassembled WGS sequence"/>
</dbReference>
<comment type="caution">
    <text evidence="2">The sequence shown here is derived from an EMBL/GenBank/DDBJ whole genome shotgun (WGS) entry which is preliminary data.</text>
</comment>
<proteinExistence type="predicted"/>
<dbReference type="EMBL" id="JAERRB010000014">
    <property type="protein sequence ID" value="MBL0745180.1"/>
    <property type="molecule type" value="Genomic_DNA"/>
</dbReference>
<evidence type="ECO:0000256" key="1">
    <source>
        <dbReference type="SAM" id="SignalP"/>
    </source>
</evidence>
<protein>
    <submittedName>
        <fullName evidence="2">DUF4198 domain-containing protein</fullName>
    </submittedName>
</protein>
<feature type="chain" id="PRO_5046308492" evidence="1">
    <location>
        <begin position="26"/>
        <end position="271"/>
    </location>
</feature>
<reference evidence="2 3" key="1">
    <citation type="submission" date="2021-01" db="EMBL/GenBank/DDBJ databases">
        <title>Chryseolinea sp. Jin1 Genome sequencing and assembly.</title>
        <authorList>
            <person name="Kim I."/>
        </authorList>
    </citation>
    <scope>NUCLEOTIDE SEQUENCE [LARGE SCALE GENOMIC DNA]</scope>
    <source>
        <strain evidence="2 3">Jin1</strain>
    </source>
</reference>
<dbReference type="RefSeq" id="WP_202015464.1">
    <property type="nucleotide sequence ID" value="NZ_JAERRB010000014.1"/>
</dbReference>
<accession>A0ABS1L0G2</accession>
<gene>
    <name evidence="2" type="ORF">JI741_28375</name>
</gene>